<proteinExistence type="predicted"/>
<protein>
    <submittedName>
        <fullName evidence="2">DUF4037 domain-containing protein</fullName>
    </submittedName>
</protein>
<reference evidence="2 3" key="1">
    <citation type="submission" date="2019-05" db="EMBL/GenBank/DDBJ databases">
        <title>Streptomyces sp. NEAU-C151, a novel actinomycete isolated from soil.</title>
        <authorList>
            <person name="Han L."/>
            <person name="Jiang H."/>
        </authorList>
    </citation>
    <scope>NUCLEOTIDE SEQUENCE [LARGE SCALE GENOMIC DNA]</scope>
    <source>
        <strain evidence="2 3">NEAU-C151</strain>
    </source>
</reference>
<keyword evidence="3" id="KW-1185">Reference proteome</keyword>
<dbReference type="EMBL" id="VBZC01000007">
    <property type="protein sequence ID" value="TLS46716.1"/>
    <property type="molecule type" value="Genomic_DNA"/>
</dbReference>
<organism evidence="2 3">
    <name type="scientific">Streptomyces montanus</name>
    <dbReference type="NCBI Taxonomy" id="2580423"/>
    <lineage>
        <taxon>Bacteria</taxon>
        <taxon>Bacillati</taxon>
        <taxon>Actinomycetota</taxon>
        <taxon>Actinomycetes</taxon>
        <taxon>Kitasatosporales</taxon>
        <taxon>Streptomycetaceae</taxon>
        <taxon>Streptomyces</taxon>
    </lineage>
</organism>
<accession>A0A5R9FXK0</accession>
<sequence>MPTPPTSPPSPPPPRPAAAFLPGLELSRILYEEAVRPILAEAYPGLRYTAARVGSGSEVLGFDTPRSADHEWGPRLNLFLSAEDVTEHGERIHRLLAERLPKEVRGWPTHFRRRDDDALDPVSGHMEPADGPVDHRVSVDGLGPWLVTQLGVDALAAEPTTGDWLSIPQQRLAEVTAGAVFHDGLGALDAVRRRLTWYPDQVWRHLLACQWQRLSQEEAFVGRCAEVGDELGSAVVAARLVRDLMRLCLLLERTYAPYSKWLGSAFARLPVAGDLTPSLRGALAATEYADRERHLCDAYEKAGALQNATGLAEQVDPARRRYHSRPFLVLHAERFAQALSRTVTDPELRSRPLTGGVDQWADSTDFLGLVGRQGVRPSG</sequence>
<evidence type="ECO:0000313" key="3">
    <source>
        <dbReference type="Proteomes" id="UP000305906"/>
    </source>
</evidence>
<name>A0A5R9FXK0_9ACTN</name>
<evidence type="ECO:0000259" key="1">
    <source>
        <dbReference type="Pfam" id="PF13228"/>
    </source>
</evidence>
<gene>
    <name evidence="2" type="ORF">FE633_08525</name>
</gene>
<dbReference type="Pfam" id="PF13228">
    <property type="entry name" value="DUF4037"/>
    <property type="match status" value="1"/>
</dbReference>
<comment type="caution">
    <text evidence="2">The sequence shown here is derived from an EMBL/GenBank/DDBJ whole genome shotgun (WGS) entry which is preliminary data.</text>
</comment>
<dbReference type="AlphaFoldDB" id="A0A5R9FXK0"/>
<feature type="domain" description="DUF4037" evidence="1">
    <location>
        <begin position="164"/>
        <end position="262"/>
    </location>
</feature>
<dbReference type="RefSeq" id="WP_138044476.1">
    <property type="nucleotide sequence ID" value="NZ_VBZC01000007.1"/>
</dbReference>
<dbReference type="InterPro" id="IPR025117">
    <property type="entry name" value="DUF4037"/>
</dbReference>
<dbReference type="Proteomes" id="UP000305906">
    <property type="component" value="Unassembled WGS sequence"/>
</dbReference>
<evidence type="ECO:0000313" key="2">
    <source>
        <dbReference type="EMBL" id="TLS46716.1"/>
    </source>
</evidence>